<proteinExistence type="predicted"/>
<evidence type="ECO:0000313" key="2">
    <source>
        <dbReference type="Proteomes" id="UP000887116"/>
    </source>
</evidence>
<organism evidence="1 2">
    <name type="scientific">Trichonephila clavata</name>
    <name type="common">Joro spider</name>
    <name type="synonym">Nephila clavata</name>
    <dbReference type="NCBI Taxonomy" id="2740835"/>
    <lineage>
        <taxon>Eukaryota</taxon>
        <taxon>Metazoa</taxon>
        <taxon>Ecdysozoa</taxon>
        <taxon>Arthropoda</taxon>
        <taxon>Chelicerata</taxon>
        <taxon>Arachnida</taxon>
        <taxon>Araneae</taxon>
        <taxon>Araneomorphae</taxon>
        <taxon>Entelegynae</taxon>
        <taxon>Araneoidea</taxon>
        <taxon>Nephilidae</taxon>
        <taxon>Trichonephila</taxon>
    </lineage>
</organism>
<comment type="caution">
    <text evidence="1">The sequence shown here is derived from an EMBL/GenBank/DDBJ whole genome shotgun (WGS) entry which is preliminary data.</text>
</comment>
<dbReference type="EMBL" id="BMAO01033133">
    <property type="protein sequence ID" value="GFQ87249.1"/>
    <property type="molecule type" value="Genomic_DNA"/>
</dbReference>
<dbReference type="AlphaFoldDB" id="A0A8X6HIH2"/>
<dbReference type="Proteomes" id="UP000887116">
    <property type="component" value="Unassembled WGS sequence"/>
</dbReference>
<gene>
    <name evidence="1" type="ORF">TNCT_599811</name>
</gene>
<evidence type="ECO:0000313" key="1">
    <source>
        <dbReference type="EMBL" id="GFQ87249.1"/>
    </source>
</evidence>
<accession>A0A8X6HIH2</accession>
<protein>
    <submittedName>
        <fullName evidence="1">Uncharacterized protein</fullName>
    </submittedName>
</protein>
<reference evidence="1" key="1">
    <citation type="submission" date="2020-07" db="EMBL/GenBank/DDBJ databases">
        <title>Multicomponent nature underlies the extraordinary mechanical properties of spider dragline silk.</title>
        <authorList>
            <person name="Kono N."/>
            <person name="Nakamura H."/>
            <person name="Mori M."/>
            <person name="Yoshida Y."/>
            <person name="Ohtoshi R."/>
            <person name="Malay A.D."/>
            <person name="Moran D.A.P."/>
            <person name="Tomita M."/>
            <person name="Numata K."/>
            <person name="Arakawa K."/>
        </authorList>
    </citation>
    <scope>NUCLEOTIDE SEQUENCE</scope>
</reference>
<name>A0A8X6HIH2_TRICU</name>
<dbReference type="OrthoDB" id="10056424at2759"/>
<sequence length="158" mass="17799">MNRSLPESLCTGSSRLHQAAARVASSSPSRRRSRHSALQIAILILQYYSHDIILRWDFMEASQAVICCESSELTLEDFQNETPNPPLWTLHAIEDFTILANSAAKISVAISNGYQNVEVTMEENKMLLFEKERMILAAIITQANSGFQMDKPQLKLFP</sequence>
<keyword evidence="2" id="KW-1185">Reference proteome</keyword>